<dbReference type="GO" id="GO:0043531">
    <property type="term" value="F:ADP binding"/>
    <property type="evidence" value="ECO:0007669"/>
    <property type="project" value="InterPro"/>
</dbReference>
<dbReference type="PANTHER" id="PTHR33377">
    <property type="entry name" value="OS10G0134700 PROTEIN-RELATED"/>
    <property type="match status" value="1"/>
</dbReference>
<accession>A0A5J9SEQ8</accession>
<feature type="domain" description="NB-ARC" evidence="1">
    <location>
        <begin position="163"/>
        <end position="319"/>
    </location>
</feature>
<dbReference type="Pfam" id="PF00931">
    <property type="entry name" value="NB-ARC"/>
    <property type="match status" value="1"/>
</dbReference>
<feature type="non-terminal residue" evidence="2">
    <location>
        <position position="1"/>
    </location>
</feature>
<evidence type="ECO:0000259" key="1">
    <source>
        <dbReference type="Pfam" id="PF00931"/>
    </source>
</evidence>
<protein>
    <recommendedName>
        <fullName evidence="1">NB-ARC domain-containing protein</fullName>
    </recommendedName>
</protein>
<keyword evidence="3" id="KW-1185">Reference proteome</keyword>
<dbReference type="Gene3D" id="3.40.50.300">
    <property type="entry name" value="P-loop containing nucleotide triphosphate hydrolases"/>
    <property type="match status" value="1"/>
</dbReference>
<dbReference type="Gramene" id="TVT97671">
    <property type="protein sequence ID" value="TVT97671"/>
    <property type="gene ID" value="EJB05_57069"/>
</dbReference>
<dbReference type="EMBL" id="RWGY01000966">
    <property type="protein sequence ID" value="TVT97671.1"/>
    <property type="molecule type" value="Genomic_DNA"/>
</dbReference>
<organism evidence="2 3">
    <name type="scientific">Eragrostis curvula</name>
    <name type="common">weeping love grass</name>
    <dbReference type="NCBI Taxonomy" id="38414"/>
    <lineage>
        <taxon>Eukaryota</taxon>
        <taxon>Viridiplantae</taxon>
        <taxon>Streptophyta</taxon>
        <taxon>Embryophyta</taxon>
        <taxon>Tracheophyta</taxon>
        <taxon>Spermatophyta</taxon>
        <taxon>Magnoliopsida</taxon>
        <taxon>Liliopsida</taxon>
        <taxon>Poales</taxon>
        <taxon>Poaceae</taxon>
        <taxon>PACMAD clade</taxon>
        <taxon>Chloridoideae</taxon>
        <taxon>Eragrostideae</taxon>
        <taxon>Eragrostidinae</taxon>
        <taxon>Eragrostis</taxon>
    </lineage>
</organism>
<dbReference type="InterPro" id="IPR002182">
    <property type="entry name" value="NB-ARC"/>
</dbReference>
<dbReference type="InterPro" id="IPR027417">
    <property type="entry name" value="P-loop_NTPase"/>
</dbReference>
<dbReference type="PANTHER" id="PTHR33377:SF50">
    <property type="entry name" value="NB-ARC DOMAIN-CONTAINING PROTEIN"/>
    <property type="match status" value="1"/>
</dbReference>
<evidence type="ECO:0000313" key="3">
    <source>
        <dbReference type="Proteomes" id="UP000324897"/>
    </source>
</evidence>
<reference evidence="2 3" key="1">
    <citation type="journal article" date="2019" name="Sci. Rep.">
        <title>A high-quality genome of Eragrostis curvula grass provides insights into Poaceae evolution and supports new strategies to enhance forage quality.</title>
        <authorList>
            <person name="Carballo J."/>
            <person name="Santos B.A.C.M."/>
            <person name="Zappacosta D."/>
            <person name="Garbus I."/>
            <person name="Selva J.P."/>
            <person name="Gallo C.A."/>
            <person name="Diaz A."/>
            <person name="Albertini E."/>
            <person name="Caccamo M."/>
            <person name="Echenique V."/>
        </authorList>
    </citation>
    <scope>NUCLEOTIDE SEQUENCE [LARGE SCALE GENOMIC DNA]</scope>
    <source>
        <strain evidence="3">cv. Victoria</strain>
        <tissue evidence="2">Leaf</tissue>
    </source>
</reference>
<dbReference type="SUPFAM" id="SSF52540">
    <property type="entry name" value="P-loop containing nucleoside triphosphate hydrolases"/>
    <property type="match status" value="1"/>
</dbReference>
<proteinExistence type="predicted"/>
<dbReference type="OrthoDB" id="720451at2759"/>
<name>A0A5J9SEQ8_9POAL</name>
<sequence length="474" mass="54831">MAVFFKSIIGEIASLVDKYSKKTTLAVRLHYLEGLLLRVSIIIEEAEGRHITNQAIENQLNLLRKEMYRGYFIMDSFKSQGFEVNDHDVRHSFALSKCNPAKRIFLTTIDTCSDKDLQQVLDNLNNIIEDTNGLIMFLKNYPPIYRQPYCMHLFIGKRMFGRQMEMERIIDFLMQKDNPVTETVGILPIVGPTWVGKSTIIAHVCSDTKGRNRFSQVMIFTADDINSENLYTVKDVDVTMRRKGTLGRNERVLIIIELLGDVDQVAWNIFYSSYGVYLGQGSKTIITSRSNQAKIIGTTEALVLEFLQPDEYWYFFKVLTFGSVYSSEQQELESIAMEIARGLNGSFVCANVISRKLQNNFFSQYRSMYLEKINRYTQQNISLFGESPYNLRRKNKKLAFQIKNDEFAVWNKHSTCPDEENIPWTTVQDVMSGNIKREDEFDVLAWKSAIPPYSSYILSCKIEKLNHNLKMKMN</sequence>
<gene>
    <name evidence="2" type="ORF">EJB05_57069</name>
</gene>
<dbReference type="Proteomes" id="UP000324897">
    <property type="component" value="Unassembled WGS sequence"/>
</dbReference>
<evidence type="ECO:0000313" key="2">
    <source>
        <dbReference type="EMBL" id="TVT97671.1"/>
    </source>
</evidence>
<dbReference type="AlphaFoldDB" id="A0A5J9SEQ8"/>
<comment type="caution">
    <text evidence="2">The sequence shown here is derived from an EMBL/GenBank/DDBJ whole genome shotgun (WGS) entry which is preliminary data.</text>
</comment>